<proteinExistence type="predicted"/>
<dbReference type="InterPro" id="IPR029058">
    <property type="entry name" value="AB_hydrolase_fold"/>
</dbReference>
<dbReference type="InterPro" id="IPR002921">
    <property type="entry name" value="Fungal_lipase-type"/>
</dbReference>
<dbReference type="CDD" id="cd00519">
    <property type="entry name" value="Lipase_3"/>
    <property type="match status" value="1"/>
</dbReference>
<dbReference type="Pfam" id="PF01764">
    <property type="entry name" value="Lipase_3"/>
    <property type="match status" value="1"/>
</dbReference>
<organism evidence="2 3">
    <name type="scientific">Paenibacillus montanisoli</name>
    <dbReference type="NCBI Taxonomy" id="2081970"/>
    <lineage>
        <taxon>Bacteria</taxon>
        <taxon>Bacillati</taxon>
        <taxon>Bacillota</taxon>
        <taxon>Bacilli</taxon>
        <taxon>Bacillales</taxon>
        <taxon>Paenibacillaceae</taxon>
        <taxon>Paenibacillus</taxon>
    </lineage>
</organism>
<feature type="domain" description="Fungal lipase-type" evidence="1">
    <location>
        <begin position="62"/>
        <end position="191"/>
    </location>
</feature>
<dbReference type="PANTHER" id="PTHR45856:SF24">
    <property type="entry name" value="FUNGAL LIPASE-LIKE DOMAIN-CONTAINING PROTEIN"/>
    <property type="match status" value="1"/>
</dbReference>
<dbReference type="AlphaFoldDB" id="A0A328U2A3"/>
<comment type="caution">
    <text evidence="2">The sequence shown here is derived from an EMBL/GenBank/DDBJ whole genome shotgun (WGS) entry which is preliminary data.</text>
</comment>
<evidence type="ECO:0000313" key="2">
    <source>
        <dbReference type="EMBL" id="RAP75571.1"/>
    </source>
</evidence>
<dbReference type="PANTHER" id="PTHR45856">
    <property type="entry name" value="ALPHA/BETA-HYDROLASES SUPERFAMILY PROTEIN"/>
    <property type="match status" value="1"/>
</dbReference>
<protein>
    <submittedName>
        <fullName evidence="2">Lipase family protein</fullName>
    </submittedName>
</protein>
<name>A0A328U2A3_9BACL</name>
<dbReference type="EMBL" id="QLUW01000003">
    <property type="protein sequence ID" value="RAP75571.1"/>
    <property type="molecule type" value="Genomic_DNA"/>
</dbReference>
<reference evidence="2 3" key="1">
    <citation type="submission" date="2018-06" db="EMBL/GenBank/DDBJ databases">
        <title>Paenibacillus montanisoli sp. nov., isolated from mountain area soil.</title>
        <authorList>
            <person name="Wu M."/>
        </authorList>
    </citation>
    <scope>NUCLEOTIDE SEQUENCE [LARGE SCALE GENOMIC DNA]</scope>
    <source>
        <strain evidence="2 3">RA17</strain>
    </source>
</reference>
<evidence type="ECO:0000313" key="3">
    <source>
        <dbReference type="Proteomes" id="UP000249260"/>
    </source>
</evidence>
<dbReference type="Proteomes" id="UP000249260">
    <property type="component" value="Unassembled WGS sequence"/>
</dbReference>
<dbReference type="SUPFAM" id="SSF53474">
    <property type="entry name" value="alpha/beta-Hydrolases"/>
    <property type="match status" value="1"/>
</dbReference>
<dbReference type="Gene3D" id="3.40.50.1820">
    <property type="entry name" value="alpha/beta hydrolase"/>
    <property type="match status" value="1"/>
</dbReference>
<dbReference type="OrthoDB" id="5522031at2"/>
<dbReference type="GO" id="GO:0006629">
    <property type="term" value="P:lipid metabolic process"/>
    <property type="evidence" value="ECO:0007669"/>
    <property type="project" value="InterPro"/>
</dbReference>
<sequence>MDIRTAIFLAAVCGQTYVQYNNDGLFLVPTTYRLVGQFQAASYTGNEEPFGFVLESDRAAILAFRGTSSPTDWVMDMIAQQVPFKPVKNGGYTHRGFTEVYMSARDQFLRLLDQVPKDKPLFVTGHSLGGALATLASLDIAVNRKPSALITYTFGAPRTGDPVFVRTYNAVVPLTFRVQNEFDVVPHLPPLVYQSPKTDKTYYYLHVKEEAKRSFRMGSVGGNHIISSYFADLAREAPAFVAATCQSPPGWCPQK</sequence>
<evidence type="ECO:0000259" key="1">
    <source>
        <dbReference type="Pfam" id="PF01764"/>
    </source>
</evidence>
<keyword evidence="3" id="KW-1185">Reference proteome</keyword>
<gene>
    <name evidence="2" type="ORF">DL346_16365</name>
</gene>
<dbReference type="InterPro" id="IPR051218">
    <property type="entry name" value="Sec_MonoDiacylglyc_Lipase"/>
</dbReference>
<accession>A0A328U2A3</accession>